<dbReference type="PANTHER" id="PTHR38790">
    <property type="entry name" value="2EXR DOMAIN-CONTAINING PROTEIN-RELATED"/>
    <property type="match status" value="1"/>
</dbReference>
<evidence type="ECO:0000313" key="3">
    <source>
        <dbReference type="Proteomes" id="UP000799779"/>
    </source>
</evidence>
<keyword evidence="3" id="KW-1185">Reference proteome</keyword>
<feature type="domain" description="DUF7730" evidence="1">
    <location>
        <begin position="46"/>
        <end position="179"/>
    </location>
</feature>
<organism evidence="2 3">
    <name type="scientific">Amniculicola lignicola CBS 123094</name>
    <dbReference type="NCBI Taxonomy" id="1392246"/>
    <lineage>
        <taxon>Eukaryota</taxon>
        <taxon>Fungi</taxon>
        <taxon>Dikarya</taxon>
        <taxon>Ascomycota</taxon>
        <taxon>Pezizomycotina</taxon>
        <taxon>Dothideomycetes</taxon>
        <taxon>Pleosporomycetidae</taxon>
        <taxon>Pleosporales</taxon>
        <taxon>Amniculicolaceae</taxon>
        <taxon>Amniculicola</taxon>
    </lineage>
</organism>
<protein>
    <recommendedName>
        <fullName evidence="1">DUF7730 domain-containing protein</fullName>
    </recommendedName>
</protein>
<dbReference type="EMBL" id="ML977566">
    <property type="protein sequence ID" value="KAF2004656.1"/>
    <property type="molecule type" value="Genomic_DNA"/>
</dbReference>
<dbReference type="InterPro" id="IPR056632">
    <property type="entry name" value="DUF7730"/>
</dbReference>
<dbReference type="Proteomes" id="UP000799779">
    <property type="component" value="Unassembled WGS sequence"/>
</dbReference>
<name>A0A6A5X1Z5_9PLEO</name>
<proteinExistence type="predicted"/>
<dbReference type="AlphaFoldDB" id="A0A6A5X1Z5"/>
<dbReference type="PANTHER" id="PTHR38790:SF4">
    <property type="entry name" value="2EXR DOMAIN-CONTAINING PROTEIN"/>
    <property type="match status" value="1"/>
</dbReference>
<dbReference type="OrthoDB" id="3800780at2759"/>
<accession>A0A6A5X1Z5</accession>
<evidence type="ECO:0000313" key="2">
    <source>
        <dbReference type="EMBL" id="KAF2004656.1"/>
    </source>
</evidence>
<dbReference type="Pfam" id="PF24864">
    <property type="entry name" value="DUF7730"/>
    <property type="match status" value="1"/>
</dbReference>
<gene>
    <name evidence="2" type="ORF">P154DRAFT_35919</name>
</gene>
<sequence length="259" mass="29165">MIVYEFIIGDDPFLISDSSWRGPPSQKVHASRLVDEAQATSSVVPCSCGDKNVDILPLLQSCRAVYTEMIDIVYSHPNFHFNTTNSFLIFSTYILPAGFSNLTHIDMPSLERFTTDIICPSFFGPIKYRSIIDQNSYRNPVLPSASQLLEDGLRLPKWWLTCYILSSIPKLKRLRIDLNNASFTGQQGGLRSACMSRESGKLPKELVEEVVQGLEMLDGKGLEEFVVWWRDMPQAVPQGIEGDAWSALRFIPGLRQSEV</sequence>
<reference evidence="2" key="1">
    <citation type="journal article" date="2020" name="Stud. Mycol.">
        <title>101 Dothideomycetes genomes: a test case for predicting lifestyles and emergence of pathogens.</title>
        <authorList>
            <person name="Haridas S."/>
            <person name="Albert R."/>
            <person name="Binder M."/>
            <person name="Bloem J."/>
            <person name="Labutti K."/>
            <person name="Salamov A."/>
            <person name="Andreopoulos B."/>
            <person name="Baker S."/>
            <person name="Barry K."/>
            <person name="Bills G."/>
            <person name="Bluhm B."/>
            <person name="Cannon C."/>
            <person name="Castanera R."/>
            <person name="Culley D."/>
            <person name="Daum C."/>
            <person name="Ezra D."/>
            <person name="Gonzalez J."/>
            <person name="Henrissat B."/>
            <person name="Kuo A."/>
            <person name="Liang C."/>
            <person name="Lipzen A."/>
            <person name="Lutzoni F."/>
            <person name="Magnuson J."/>
            <person name="Mondo S."/>
            <person name="Nolan M."/>
            <person name="Ohm R."/>
            <person name="Pangilinan J."/>
            <person name="Park H.-J."/>
            <person name="Ramirez L."/>
            <person name="Alfaro M."/>
            <person name="Sun H."/>
            <person name="Tritt A."/>
            <person name="Yoshinaga Y."/>
            <person name="Zwiers L.-H."/>
            <person name="Turgeon B."/>
            <person name="Goodwin S."/>
            <person name="Spatafora J."/>
            <person name="Crous P."/>
            <person name="Grigoriev I."/>
        </authorList>
    </citation>
    <scope>NUCLEOTIDE SEQUENCE</scope>
    <source>
        <strain evidence="2">CBS 123094</strain>
    </source>
</reference>
<evidence type="ECO:0000259" key="1">
    <source>
        <dbReference type="Pfam" id="PF24864"/>
    </source>
</evidence>